<protein>
    <recommendedName>
        <fullName evidence="4">Secreted protein</fullName>
    </recommendedName>
</protein>
<gene>
    <name evidence="2" type="ORF">SDRG_05870</name>
</gene>
<name>T0RV73_SAPDV</name>
<keyword evidence="3" id="KW-1185">Reference proteome</keyword>
<dbReference type="AlphaFoldDB" id="T0RV73"/>
<dbReference type="Proteomes" id="UP000030762">
    <property type="component" value="Unassembled WGS sequence"/>
</dbReference>
<dbReference type="eggNOG" id="ENOG502SBER">
    <property type="taxonomic scope" value="Eukaryota"/>
</dbReference>
<keyword evidence="1" id="KW-0732">Signal</keyword>
<accession>T0RV73</accession>
<evidence type="ECO:0000256" key="1">
    <source>
        <dbReference type="SAM" id="SignalP"/>
    </source>
</evidence>
<dbReference type="VEuPathDB" id="FungiDB:SDRG_05870"/>
<reference evidence="2 3" key="1">
    <citation type="submission" date="2012-04" db="EMBL/GenBank/DDBJ databases">
        <title>The Genome Sequence of Saprolegnia declina VS20.</title>
        <authorList>
            <consortium name="The Broad Institute Genome Sequencing Platform"/>
            <person name="Russ C."/>
            <person name="Nusbaum C."/>
            <person name="Tyler B."/>
            <person name="van West P."/>
            <person name="Dieguez-Uribeondo J."/>
            <person name="de Bruijn I."/>
            <person name="Tripathy S."/>
            <person name="Jiang R."/>
            <person name="Young S.K."/>
            <person name="Zeng Q."/>
            <person name="Gargeya S."/>
            <person name="Fitzgerald M."/>
            <person name="Haas B."/>
            <person name="Abouelleil A."/>
            <person name="Alvarado L."/>
            <person name="Arachchi H.M."/>
            <person name="Berlin A."/>
            <person name="Chapman S.B."/>
            <person name="Goldberg J."/>
            <person name="Griggs A."/>
            <person name="Gujja S."/>
            <person name="Hansen M."/>
            <person name="Howarth C."/>
            <person name="Imamovic A."/>
            <person name="Larimer J."/>
            <person name="McCowen C."/>
            <person name="Montmayeur A."/>
            <person name="Murphy C."/>
            <person name="Neiman D."/>
            <person name="Pearson M."/>
            <person name="Priest M."/>
            <person name="Roberts A."/>
            <person name="Saif S."/>
            <person name="Shea T."/>
            <person name="Sisk P."/>
            <person name="Sykes S."/>
            <person name="Wortman J."/>
            <person name="Nusbaum C."/>
            <person name="Birren B."/>
        </authorList>
    </citation>
    <scope>NUCLEOTIDE SEQUENCE [LARGE SCALE GENOMIC DNA]</scope>
    <source>
        <strain evidence="2 3">VS20</strain>
    </source>
</reference>
<evidence type="ECO:0008006" key="4">
    <source>
        <dbReference type="Google" id="ProtNLM"/>
    </source>
</evidence>
<dbReference type="InParanoid" id="T0RV73"/>
<proteinExistence type="predicted"/>
<organism evidence="2 3">
    <name type="scientific">Saprolegnia diclina (strain VS20)</name>
    <dbReference type="NCBI Taxonomy" id="1156394"/>
    <lineage>
        <taxon>Eukaryota</taxon>
        <taxon>Sar</taxon>
        <taxon>Stramenopiles</taxon>
        <taxon>Oomycota</taxon>
        <taxon>Saprolegniomycetes</taxon>
        <taxon>Saprolegniales</taxon>
        <taxon>Saprolegniaceae</taxon>
        <taxon>Saprolegnia</taxon>
    </lineage>
</organism>
<dbReference type="OMA" id="PNITACM"/>
<dbReference type="RefSeq" id="XP_008609834.1">
    <property type="nucleotide sequence ID" value="XM_008611612.1"/>
</dbReference>
<dbReference type="EMBL" id="JH767147">
    <property type="protein sequence ID" value="EQC36413.1"/>
    <property type="molecule type" value="Genomic_DNA"/>
</dbReference>
<feature type="signal peptide" evidence="1">
    <location>
        <begin position="1"/>
        <end position="16"/>
    </location>
</feature>
<feature type="chain" id="PRO_5004584232" description="Secreted protein" evidence="1">
    <location>
        <begin position="17"/>
        <end position="925"/>
    </location>
</feature>
<evidence type="ECO:0000313" key="3">
    <source>
        <dbReference type="Proteomes" id="UP000030762"/>
    </source>
</evidence>
<dbReference type="OrthoDB" id="72475at2759"/>
<evidence type="ECO:0000313" key="2">
    <source>
        <dbReference type="EMBL" id="EQC36413.1"/>
    </source>
</evidence>
<sequence>MAWLRWFSVAIAAVVAQTAPSPTNLVVYVSLTWQNELLSVIEASENALVTQLRGFALPVTMGSLNASNVDVALQTIDVLAGPNASLSDAQSYEVALAVTATGYGNVTSDAFVAFLTSIGDVGGYLTSHIGNISSQIVTNHVSTAPTAPWLGLHPPATVTSIFGTTPFLLVTLRFLSPNGLEGVYFSGATLCRMRVAMQDLLNSSSVRFAPLAVSNTTQFSLMETLVVHGIPLNTTSLPPGTITNLLVQGKPLPAGGFLRLADLMDAYGFHDAVRLGLMVTVDSINATPAQVVTAIDGGVVDTSVITNFIVSDTALAPVFSSPPSPCPAPWCLHVVWNNSAGNNSFFLSRVKATSFLNGTVFASGLGARVPPGNASVWTFYGSAMTAPLDHVQLDLVRASDKATISVDVSAAMLSANEATSTITSTSSSQVPMYTDYRAYIRNSNEVSLLVHLHEGAPSNASYATTEAEACALCTPLVARCSADANCSSLLSCAQQSLRNASAVLAASTIGSVVDVTPNITACMITPAAATPSRTLFTSAMQCLVARTCPFYSNGTTQLAWYSSAVGWTQLRMNRLSDALPLNVSVTRPYKSDVNQSTILMPCVVSFTASQLPSAIAKTIQNCNLNDSQVTVVYNLDLSLNATLPVSYDIFFSTSLSPLPGIALPSTLPNLTVATVQNMRYPSIGLLTLPMANYSRAPNLVPPTDPCAQCWSMFTATCLPDPTCNALTNCIMQAAFPSISRLFATGAIGDGIDLSGYIRNCSSPEAFTSSSAVRALHNVSACYATTQCSVAPAARANSVNSTVVWQVPPRIQTLWLNQSLSKSATNKTVSVTAIATPANTTLLANLTSTGLQTALQKLLGLPVVVSAETVVAPNVSTWSITYVAFAGYCPTLAVVDLATNVPLDVVDDPFPSSFVAVTSLSLPQLS</sequence>
<dbReference type="GeneID" id="19946597"/>